<dbReference type="RefSeq" id="XP_067802721.1">
    <property type="nucleotide sequence ID" value="XM_067947499.1"/>
</dbReference>
<evidence type="ECO:0000313" key="6">
    <source>
        <dbReference type="Proteomes" id="UP001214638"/>
    </source>
</evidence>
<protein>
    <submittedName>
        <fullName evidence="5">Bifunctional Proteasome</fullName>
    </submittedName>
</protein>
<keyword evidence="1 2" id="KW-0647">Proteasome</keyword>
<feature type="signal peptide" evidence="3">
    <location>
        <begin position="1"/>
        <end position="22"/>
    </location>
</feature>
<dbReference type="PROSITE" id="PS51475">
    <property type="entry name" value="PROTEASOME_ALPHA_2"/>
    <property type="match status" value="1"/>
</dbReference>
<dbReference type="InterPro" id="IPR023332">
    <property type="entry name" value="Proteasome_alpha-type"/>
</dbReference>
<keyword evidence="3" id="KW-0732">Signal</keyword>
<dbReference type="PROSITE" id="PS51412">
    <property type="entry name" value="MACPF_2"/>
    <property type="match status" value="1"/>
</dbReference>
<dbReference type="GO" id="GO:0051603">
    <property type="term" value="P:proteolysis involved in protein catabolic process"/>
    <property type="evidence" value="ECO:0007669"/>
    <property type="project" value="InterPro"/>
</dbReference>
<dbReference type="InterPro" id="IPR020864">
    <property type="entry name" value="MACPF"/>
</dbReference>
<sequence length="703" mass="79431">MLNRTLITVAFVLYSNTNYVHGEKNENDKKAISIENQNINTYIGYGFDLVYANMLNNANTVKEVGFRKSVIYQPNVFKDADGVIKIKTNNKNIWIRQNSKCWEFTSKTPITSVDDYYKELLSDFNTDDSTSITLYNANVDLAKRGFNNFHEGYTKIKKLYCSILEAGLMIPYSGMLSGDFMYAVVSLPDKLDITYCPIDNYMENPTKSECENINRWMEFFKMYGTHVSTHIITGGKIFHEYKTLNITEYRKKSKFRQSTNIFEVTNINFDSAGQKSTKNTIVFGGNYVKGMESEARHFYNEWSKTLESRSLPIKVTVKPLSIFMSYRNDIYKEALKFYRDVALLTTVGIQYSTKIDELLRESTTVVSDDGMAHCPTNQIVLAGFIMSKNPKVPINVHICPNGNVTALGFAFRKQSESDDWTVYCTKGIMQHMEMIIDSAPKDDSRTVSCKTGWTILKGIHFLERIIVAYRFQAHVFEEGGYYSSGKLVQIEYALNGVANGAPTLGIKAANGVVIAAERVKTSTLVEKDTIYKIDMFAKHIGVVAAGIPADFRVVLKKGRKEAIRYKSEYGEDIPGSQLVKSVASIIQEYTHSGGVRPFGISLLLASYDDEGPQLYQIDPSGAYFGWKATAIGQRMQNNNTFLEKRYNPEMDLEDAIHVAILTLKEGFEGELTADSIEIGVVGQDKKFRILPPETINDYLNEVL</sequence>
<dbReference type="InterPro" id="IPR050115">
    <property type="entry name" value="Proteasome_alpha"/>
</dbReference>
<dbReference type="Pfam" id="PF01823">
    <property type="entry name" value="MACPF"/>
    <property type="match status" value="1"/>
</dbReference>
<accession>A0AAD9UNB4</accession>
<evidence type="ECO:0000256" key="2">
    <source>
        <dbReference type="PROSITE-ProRule" id="PRU00808"/>
    </source>
</evidence>
<dbReference type="InterPro" id="IPR001353">
    <property type="entry name" value="Proteasome_sua/b"/>
</dbReference>
<gene>
    <name evidence="5" type="ORF">BdWA1_002476</name>
</gene>
<dbReference type="PANTHER" id="PTHR11599">
    <property type="entry name" value="PROTEASOME SUBUNIT ALPHA/BETA"/>
    <property type="match status" value="1"/>
</dbReference>
<dbReference type="EMBL" id="JALLKP010000003">
    <property type="protein sequence ID" value="KAK2195878.1"/>
    <property type="molecule type" value="Genomic_DNA"/>
</dbReference>
<dbReference type="Pfam" id="PF00227">
    <property type="entry name" value="Proteasome"/>
    <property type="match status" value="1"/>
</dbReference>
<evidence type="ECO:0000256" key="3">
    <source>
        <dbReference type="SAM" id="SignalP"/>
    </source>
</evidence>
<feature type="domain" description="MACPF" evidence="4">
    <location>
        <begin position="25"/>
        <end position="354"/>
    </location>
</feature>
<proteinExistence type="inferred from homology"/>
<dbReference type="AlphaFoldDB" id="A0AAD9UNB4"/>
<name>A0AAD9UNB4_9APIC</name>
<dbReference type="GO" id="GO:0019773">
    <property type="term" value="C:proteasome core complex, alpha-subunit complex"/>
    <property type="evidence" value="ECO:0007669"/>
    <property type="project" value="UniProtKB-UniRule"/>
</dbReference>
<organism evidence="5 6">
    <name type="scientific">Babesia duncani</name>
    <dbReference type="NCBI Taxonomy" id="323732"/>
    <lineage>
        <taxon>Eukaryota</taxon>
        <taxon>Sar</taxon>
        <taxon>Alveolata</taxon>
        <taxon>Apicomplexa</taxon>
        <taxon>Aconoidasida</taxon>
        <taxon>Piroplasmida</taxon>
        <taxon>Babesiidae</taxon>
        <taxon>Babesia</taxon>
    </lineage>
</organism>
<comment type="similarity">
    <text evidence="2">Belongs to the peptidase T1A family.</text>
</comment>
<dbReference type="Gene3D" id="3.60.20.10">
    <property type="entry name" value="Glutamine Phosphoribosylpyrophosphate, subunit 1, domain 1"/>
    <property type="match status" value="1"/>
</dbReference>
<dbReference type="KEGG" id="bdw:94336774"/>
<feature type="chain" id="PRO_5042211400" evidence="3">
    <location>
        <begin position="23"/>
        <end position="703"/>
    </location>
</feature>
<dbReference type="InterPro" id="IPR029055">
    <property type="entry name" value="Ntn_hydrolases_N"/>
</dbReference>
<evidence type="ECO:0000313" key="5">
    <source>
        <dbReference type="EMBL" id="KAK2195878.1"/>
    </source>
</evidence>
<comment type="caution">
    <text evidence="5">The sequence shown here is derived from an EMBL/GenBank/DDBJ whole genome shotgun (WGS) entry which is preliminary data.</text>
</comment>
<keyword evidence="6" id="KW-1185">Reference proteome</keyword>
<evidence type="ECO:0000259" key="4">
    <source>
        <dbReference type="PROSITE" id="PS51412"/>
    </source>
</evidence>
<dbReference type="GeneID" id="94336774"/>
<dbReference type="SUPFAM" id="SSF56235">
    <property type="entry name" value="N-terminal nucleophile aminohydrolases (Ntn hydrolases)"/>
    <property type="match status" value="1"/>
</dbReference>
<dbReference type="CDD" id="cd03750">
    <property type="entry name" value="proteasome_alpha_type_2"/>
    <property type="match status" value="1"/>
</dbReference>
<evidence type="ECO:0000256" key="1">
    <source>
        <dbReference type="ARBA" id="ARBA00022942"/>
    </source>
</evidence>
<reference evidence="5" key="1">
    <citation type="journal article" date="2023" name="Nat. Microbiol.">
        <title>Babesia duncani multi-omics identifies virulence factors and drug targets.</title>
        <authorList>
            <person name="Singh P."/>
            <person name="Lonardi S."/>
            <person name="Liang Q."/>
            <person name="Vydyam P."/>
            <person name="Khabirova E."/>
            <person name="Fang T."/>
            <person name="Gihaz S."/>
            <person name="Thekkiniath J."/>
            <person name="Munshi M."/>
            <person name="Abel S."/>
            <person name="Ciampossin L."/>
            <person name="Batugedara G."/>
            <person name="Gupta M."/>
            <person name="Lu X.M."/>
            <person name="Lenz T."/>
            <person name="Chakravarty S."/>
            <person name="Cornillot E."/>
            <person name="Hu Y."/>
            <person name="Ma W."/>
            <person name="Gonzalez L.M."/>
            <person name="Sanchez S."/>
            <person name="Estrada K."/>
            <person name="Sanchez-Flores A."/>
            <person name="Montero E."/>
            <person name="Harb O.S."/>
            <person name="Le Roch K.G."/>
            <person name="Mamoun C.B."/>
        </authorList>
    </citation>
    <scope>NUCLEOTIDE SEQUENCE</scope>
    <source>
        <strain evidence="5">WA1</strain>
    </source>
</reference>
<dbReference type="Proteomes" id="UP001214638">
    <property type="component" value="Unassembled WGS sequence"/>
</dbReference>